<evidence type="ECO:0000256" key="6">
    <source>
        <dbReference type="ARBA" id="ARBA00022737"/>
    </source>
</evidence>
<dbReference type="GO" id="GO:0003677">
    <property type="term" value="F:DNA binding"/>
    <property type="evidence" value="ECO:0007669"/>
    <property type="project" value="UniProtKB-KW"/>
</dbReference>
<keyword evidence="6" id="KW-0677">Repeat</keyword>
<evidence type="ECO:0000256" key="4">
    <source>
        <dbReference type="ARBA" id="ARBA00022695"/>
    </source>
</evidence>
<dbReference type="InterPro" id="IPR008893">
    <property type="entry name" value="WGR_domain"/>
</dbReference>
<keyword evidence="7" id="KW-0013">ADP-ribosylation</keyword>
<dbReference type="SUPFAM" id="SSF56399">
    <property type="entry name" value="ADP-ribosylation"/>
    <property type="match status" value="1"/>
</dbReference>
<dbReference type="Gene3D" id="3.90.228.10">
    <property type="match status" value="1"/>
</dbReference>
<keyword evidence="11" id="KW-0238">DNA-binding</keyword>
<protein>
    <recommendedName>
        <fullName evidence="15">Poly [ADP-ribose] polymerase</fullName>
        <shortName evidence="15">PARP</shortName>
        <ecNumber evidence="15">2.4.2.-</ecNumber>
    </recommendedName>
</protein>
<reference evidence="20" key="1">
    <citation type="journal article" date="2020" name="Stud. Mycol.">
        <title>101 Dothideomycetes genomes: a test case for predicting lifestyles and emergence of pathogens.</title>
        <authorList>
            <person name="Haridas S."/>
            <person name="Albert R."/>
            <person name="Binder M."/>
            <person name="Bloem J."/>
            <person name="Labutti K."/>
            <person name="Salamov A."/>
            <person name="Andreopoulos B."/>
            <person name="Baker S."/>
            <person name="Barry K."/>
            <person name="Bills G."/>
            <person name="Bluhm B."/>
            <person name="Cannon C."/>
            <person name="Castanera R."/>
            <person name="Culley D."/>
            <person name="Daum C."/>
            <person name="Ezra D."/>
            <person name="Gonzalez J."/>
            <person name="Henrissat B."/>
            <person name="Kuo A."/>
            <person name="Liang C."/>
            <person name="Lipzen A."/>
            <person name="Lutzoni F."/>
            <person name="Magnuson J."/>
            <person name="Mondo S."/>
            <person name="Nolan M."/>
            <person name="Ohm R."/>
            <person name="Pangilinan J."/>
            <person name="Park H.-J."/>
            <person name="Ramirez L."/>
            <person name="Alfaro M."/>
            <person name="Sun H."/>
            <person name="Tritt A."/>
            <person name="Yoshinaga Y."/>
            <person name="Zwiers L.-H."/>
            <person name="Turgeon B."/>
            <person name="Goodwin S."/>
            <person name="Spatafora J."/>
            <person name="Crous P."/>
            <person name="Grigoriev I."/>
        </authorList>
    </citation>
    <scope>NUCLEOTIDE SEQUENCE</scope>
    <source>
        <strain evidence="20">CBS 116005</strain>
    </source>
</reference>
<dbReference type="Pfam" id="PF05406">
    <property type="entry name" value="WGR"/>
    <property type="match status" value="1"/>
</dbReference>
<dbReference type="Proteomes" id="UP000799436">
    <property type="component" value="Unassembled WGS sequence"/>
</dbReference>
<dbReference type="InterPro" id="IPR004102">
    <property type="entry name" value="Poly(ADP-ribose)pol_reg_dom"/>
</dbReference>
<dbReference type="Gene3D" id="1.20.142.10">
    <property type="entry name" value="Poly(ADP-ribose) polymerase, regulatory domain"/>
    <property type="match status" value="1"/>
</dbReference>
<evidence type="ECO:0000256" key="16">
    <source>
        <dbReference type="SAM" id="MobiDB-lite"/>
    </source>
</evidence>
<dbReference type="CDD" id="cd01437">
    <property type="entry name" value="parp_like"/>
    <property type="match status" value="1"/>
</dbReference>
<dbReference type="PROSITE" id="PS51977">
    <property type="entry name" value="WGR"/>
    <property type="match status" value="1"/>
</dbReference>
<dbReference type="GO" id="GO:0005730">
    <property type="term" value="C:nucleolus"/>
    <property type="evidence" value="ECO:0007669"/>
    <property type="project" value="TreeGrafter"/>
</dbReference>
<evidence type="ECO:0000256" key="9">
    <source>
        <dbReference type="ARBA" id="ARBA00022833"/>
    </source>
</evidence>
<evidence type="ECO:0000313" key="20">
    <source>
        <dbReference type="EMBL" id="KAF2770554.1"/>
    </source>
</evidence>
<evidence type="ECO:0000256" key="11">
    <source>
        <dbReference type="ARBA" id="ARBA00023125"/>
    </source>
</evidence>
<evidence type="ECO:0000259" key="17">
    <source>
        <dbReference type="PROSITE" id="PS51059"/>
    </source>
</evidence>
<feature type="domain" description="WGR" evidence="19">
    <location>
        <begin position="137"/>
        <end position="231"/>
    </location>
</feature>
<evidence type="ECO:0000256" key="12">
    <source>
        <dbReference type="ARBA" id="ARBA00023242"/>
    </source>
</evidence>
<feature type="region of interest" description="Disordered" evidence="16">
    <location>
        <begin position="61"/>
        <end position="104"/>
    </location>
</feature>
<keyword evidence="10 15" id="KW-0520">NAD</keyword>
<evidence type="ECO:0000256" key="5">
    <source>
        <dbReference type="ARBA" id="ARBA00022723"/>
    </source>
</evidence>
<dbReference type="PROSITE" id="PS51060">
    <property type="entry name" value="PARP_ALPHA_HD"/>
    <property type="match status" value="1"/>
</dbReference>
<evidence type="ECO:0000313" key="21">
    <source>
        <dbReference type="Proteomes" id="UP000799436"/>
    </source>
</evidence>
<feature type="compositionally biased region" description="Basic and acidic residues" evidence="16">
    <location>
        <begin position="72"/>
        <end position="92"/>
    </location>
</feature>
<dbReference type="EMBL" id="ML995825">
    <property type="protein sequence ID" value="KAF2770554.1"/>
    <property type="molecule type" value="Genomic_DNA"/>
</dbReference>
<keyword evidence="3 15" id="KW-0808">Transferase</keyword>
<evidence type="ECO:0000256" key="13">
    <source>
        <dbReference type="ARBA" id="ARBA00024347"/>
    </source>
</evidence>
<evidence type="ECO:0000256" key="10">
    <source>
        <dbReference type="ARBA" id="ARBA00023027"/>
    </source>
</evidence>
<sequence>MADYSKQKVPELKALLKALLKERGLPATGLPATGLPATGLPATGLKKQLIDALQQDDADNGVRGGFDLMSDEVNKDADDEDDKKSRGARKAEGLNADDNVPVLVPTKSKPSAASKAQFAPGDIKLQIPVDEHCHLSHYRVYVGEDGIIYDALLNQSNTSNNNYKFYRIQLLEGPHGEYRTWTCWGRVGARGQTALLGDDITSALNHFEKKFKDKSGLTWANRLSRPLSGKYAFIEKSYHPESDDEDDEPQAAGGASNVREHSYSPPKCTLEAPVKSLMELIFNEQYMSEVMADMNYDQDKMPLGKLSKTSIQRGFEALKELSELLDSGNYSQVEDVSNLYYSLIPHAFGRNRPPVINNQAMLKREVDLLESLSDLKVADEIMKGAKGDKSIHPLDARYQGLGMREMTPVPTTTKEFSEIEQYSLRTQMHGGGATVQDIFRIDRFDSFSSSGSDRRLLWHGSRATKFGGILGQGLRIAPPEAPVNGYMFAKGIYLADMSSKSANYCCSYNSGGHALLLLCEAELGNPILVLRDAKYDADLEVKKQGLLLTMGQGRISPVGWKDAGCITPGLAGVMMPDTAQPPVDTGVSGYGSHGYAPLMYNEYICYNVAQVRLRYLLRVRM</sequence>
<dbReference type="GO" id="GO:0003950">
    <property type="term" value="F:NAD+ poly-ADP-ribosyltransferase activity"/>
    <property type="evidence" value="ECO:0007669"/>
    <property type="project" value="UniProtKB-UniRule"/>
</dbReference>
<dbReference type="GO" id="GO:0016779">
    <property type="term" value="F:nucleotidyltransferase activity"/>
    <property type="evidence" value="ECO:0007669"/>
    <property type="project" value="UniProtKB-KW"/>
</dbReference>
<comment type="catalytic activity">
    <reaction evidence="14">
        <text>NAD(+) + (ADP-D-ribosyl)n-acceptor = nicotinamide + (ADP-D-ribosyl)n+1-acceptor + H(+).</text>
        <dbReference type="EC" id="2.4.2.30"/>
    </reaction>
</comment>
<dbReference type="GO" id="GO:0006302">
    <property type="term" value="P:double-strand break repair"/>
    <property type="evidence" value="ECO:0007669"/>
    <property type="project" value="TreeGrafter"/>
</dbReference>
<evidence type="ECO:0000256" key="8">
    <source>
        <dbReference type="ARBA" id="ARBA00022771"/>
    </source>
</evidence>
<comment type="similarity">
    <text evidence="13">Belongs to the ARTD/PARP family.</text>
</comment>
<accession>A0A6G1LEG2</accession>
<dbReference type="EC" id="2.4.2.-" evidence="15"/>
<keyword evidence="12" id="KW-0539">Nucleus</keyword>
<gene>
    <name evidence="20" type="ORF">EJ03DRAFT_373664</name>
</gene>
<dbReference type="SUPFAM" id="SSF142921">
    <property type="entry name" value="WGR domain-like"/>
    <property type="match status" value="1"/>
</dbReference>
<keyword evidence="2 15" id="KW-0328">Glycosyltransferase</keyword>
<dbReference type="AlphaFoldDB" id="A0A6G1LEG2"/>
<name>A0A6G1LEG2_9PEZI</name>
<dbReference type="GO" id="GO:0008270">
    <property type="term" value="F:zinc ion binding"/>
    <property type="evidence" value="ECO:0007669"/>
    <property type="project" value="UniProtKB-KW"/>
</dbReference>
<dbReference type="PANTHER" id="PTHR10459">
    <property type="entry name" value="DNA LIGASE"/>
    <property type="match status" value="1"/>
</dbReference>
<dbReference type="InterPro" id="IPR050800">
    <property type="entry name" value="ARTD/PARP"/>
</dbReference>
<dbReference type="CDD" id="cd07997">
    <property type="entry name" value="WGR_PARP"/>
    <property type="match status" value="1"/>
</dbReference>
<keyword evidence="21" id="KW-1185">Reference proteome</keyword>
<evidence type="ECO:0000259" key="18">
    <source>
        <dbReference type="PROSITE" id="PS51060"/>
    </source>
</evidence>
<keyword evidence="8" id="KW-0863">Zinc-finger</keyword>
<dbReference type="GO" id="GO:1990404">
    <property type="term" value="F:NAD+-protein mono-ADP-ribosyltransferase activity"/>
    <property type="evidence" value="ECO:0007669"/>
    <property type="project" value="TreeGrafter"/>
</dbReference>
<feature type="region of interest" description="Disordered" evidence="16">
    <location>
        <begin position="239"/>
        <end position="265"/>
    </location>
</feature>
<keyword evidence="5" id="KW-0479">Metal-binding</keyword>
<dbReference type="SMART" id="SM00773">
    <property type="entry name" value="WGR"/>
    <property type="match status" value="1"/>
</dbReference>
<evidence type="ECO:0000256" key="15">
    <source>
        <dbReference type="RuleBase" id="RU362114"/>
    </source>
</evidence>
<evidence type="ECO:0000256" key="3">
    <source>
        <dbReference type="ARBA" id="ARBA00022679"/>
    </source>
</evidence>
<evidence type="ECO:0000256" key="7">
    <source>
        <dbReference type="ARBA" id="ARBA00022765"/>
    </source>
</evidence>
<evidence type="ECO:0000259" key="19">
    <source>
        <dbReference type="PROSITE" id="PS51977"/>
    </source>
</evidence>
<comment type="subcellular location">
    <subcellularLocation>
        <location evidence="1">Nucleus</location>
    </subcellularLocation>
</comment>
<dbReference type="PANTHER" id="PTHR10459:SF60">
    <property type="entry name" value="POLY [ADP-RIBOSE] POLYMERASE 2"/>
    <property type="match status" value="1"/>
</dbReference>
<dbReference type="InterPro" id="IPR036930">
    <property type="entry name" value="WGR_dom_sf"/>
</dbReference>
<dbReference type="OrthoDB" id="2017365at2759"/>
<dbReference type="GO" id="GO:0070212">
    <property type="term" value="P:protein poly-ADP-ribosylation"/>
    <property type="evidence" value="ECO:0007669"/>
    <property type="project" value="TreeGrafter"/>
</dbReference>
<evidence type="ECO:0000256" key="14">
    <source>
        <dbReference type="ARBA" id="ARBA00033987"/>
    </source>
</evidence>
<feature type="domain" description="PARP catalytic" evidence="17">
    <location>
        <begin position="392"/>
        <end position="621"/>
    </location>
</feature>
<dbReference type="SUPFAM" id="SSF47587">
    <property type="entry name" value="Domain of poly(ADP-ribose) polymerase"/>
    <property type="match status" value="1"/>
</dbReference>
<feature type="domain" description="PARP alpha-helical" evidence="18">
    <location>
        <begin position="267"/>
        <end position="383"/>
    </location>
</feature>
<dbReference type="InterPro" id="IPR036616">
    <property type="entry name" value="Poly(ADP-ribose)pol_reg_dom_sf"/>
</dbReference>
<keyword evidence="4" id="KW-0548">Nucleotidyltransferase</keyword>
<dbReference type="Pfam" id="PF00644">
    <property type="entry name" value="PARP"/>
    <property type="match status" value="1"/>
</dbReference>
<evidence type="ECO:0000256" key="1">
    <source>
        <dbReference type="ARBA" id="ARBA00004123"/>
    </source>
</evidence>
<evidence type="ECO:0000256" key="2">
    <source>
        <dbReference type="ARBA" id="ARBA00022676"/>
    </source>
</evidence>
<dbReference type="PROSITE" id="PS51059">
    <property type="entry name" value="PARP_CATALYTIC"/>
    <property type="match status" value="1"/>
</dbReference>
<keyword evidence="9" id="KW-0862">Zinc</keyword>
<dbReference type="FunFam" id="1.20.142.10:FF:000002">
    <property type="entry name" value="Poly [ADP-ribose] polymerase"/>
    <property type="match status" value="1"/>
</dbReference>
<proteinExistence type="inferred from homology"/>
<dbReference type="InterPro" id="IPR012317">
    <property type="entry name" value="Poly(ADP-ribose)pol_cat_dom"/>
</dbReference>
<organism evidence="20 21">
    <name type="scientific">Teratosphaeria nubilosa</name>
    <dbReference type="NCBI Taxonomy" id="161662"/>
    <lineage>
        <taxon>Eukaryota</taxon>
        <taxon>Fungi</taxon>
        <taxon>Dikarya</taxon>
        <taxon>Ascomycota</taxon>
        <taxon>Pezizomycotina</taxon>
        <taxon>Dothideomycetes</taxon>
        <taxon>Dothideomycetidae</taxon>
        <taxon>Mycosphaerellales</taxon>
        <taxon>Teratosphaeriaceae</taxon>
        <taxon>Teratosphaeria</taxon>
    </lineage>
</organism>
<dbReference type="Pfam" id="PF02877">
    <property type="entry name" value="PARP_reg"/>
    <property type="match status" value="1"/>
</dbReference>